<dbReference type="KEGG" id="salf:SMD44_06428"/>
<evidence type="ECO:0000313" key="2">
    <source>
        <dbReference type="EMBL" id="ARX86947.1"/>
    </source>
</evidence>
<feature type="region of interest" description="Disordered" evidence="1">
    <location>
        <begin position="1"/>
        <end position="61"/>
    </location>
</feature>
<dbReference type="EMBL" id="CP021748">
    <property type="protein sequence ID" value="ARX86947.1"/>
    <property type="molecule type" value="Genomic_DNA"/>
</dbReference>
<feature type="compositionally biased region" description="Basic and acidic residues" evidence="1">
    <location>
        <begin position="41"/>
        <end position="61"/>
    </location>
</feature>
<name>A0A1Z1WKG3_9ACTN</name>
<proteinExistence type="predicted"/>
<protein>
    <submittedName>
        <fullName evidence="2">Iron transporter</fullName>
    </submittedName>
</protein>
<feature type="compositionally biased region" description="Polar residues" evidence="1">
    <location>
        <begin position="20"/>
        <end position="36"/>
    </location>
</feature>
<keyword evidence="3" id="KW-1185">Reference proteome</keyword>
<dbReference type="AlphaFoldDB" id="A0A1Z1WKG3"/>
<evidence type="ECO:0000313" key="3">
    <source>
        <dbReference type="Proteomes" id="UP000195880"/>
    </source>
</evidence>
<organism evidence="2 3">
    <name type="scientific">Streptomyces alboflavus</name>
    <dbReference type="NCBI Taxonomy" id="67267"/>
    <lineage>
        <taxon>Bacteria</taxon>
        <taxon>Bacillati</taxon>
        <taxon>Actinomycetota</taxon>
        <taxon>Actinomycetes</taxon>
        <taxon>Kitasatosporales</taxon>
        <taxon>Streptomycetaceae</taxon>
        <taxon>Streptomyces</taxon>
    </lineage>
</organism>
<sequence length="140" mass="15150">MNATPAPDGRPQPHPPAACGTQSAQSPQTAEASTVPRQKGRSQEAERLRHGTTDLLDHPDPHTAAQAAAVENLLRCWVRENDMAAPEHGSLRIPLKASGTALLVPVDYWSPTGWHRFGPLVWKTAPPPRHRSTPSPSPRS</sequence>
<accession>A0A1Z1WKG3</accession>
<evidence type="ECO:0000256" key="1">
    <source>
        <dbReference type="SAM" id="MobiDB-lite"/>
    </source>
</evidence>
<reference evidence="2 3" key="1">
    <citation type="submission" date="2017-05" db="EMBL/GenBank/DDBJ databases">
        <title>Streptomyces alboflavus Genome sequencing and assembly.</title>
        <authorList>
            <person name="Wang Y."/>
            <person name="Du B."/>
            <person name="Ding Y."/>
            <person name="Liu H."/>
            <person name="Hou Q."/>
            <person name="Liu K."/>
            <person name="Wang C."/>
            <person name="Yao L."/>
        </authorList>
    </citation>
    <scope>NUCLEOTIDE SEQUENCE [LARGE SCALE GENOMIC DNA]</scope>
    <source>
        <strain evidence="2 3">MDJK44</strain>
    </source>
</reference>
<dbReference type="Proteomes" id="UP000195880">
    <property type="component" value="Chromosome"/>
</dbReference>
<gene>
    <name evidence="2" type="ORF">SMD44_06428</name>
</gene>